<dbReference type="GO" id="GO:0043565">
    <property type="term" value="F:sequence-specific DNA binding"/>
    <property type="evidence" value="ECO:0007669"/>
    <property type="project" value="TreeGrafter"/>
</dbReference>
<dbReference type="KEGG" id="mlt:VC82_1507"/>
<dbReference type="GO" id="GO:0006313">
    <property type="term" value="P:DNA transposition"/>
    <property type="evidence" value="ECO:0007669"/>
    <property type="project" value="InterPro"/>
</dbReference>
<dbReference type="InterPro" id="IPR052715">
    <property type="entry name" value="RAYT_transposase"/>
</dbReference>
<evidence type="ECO:0000313" key="2">
    <source>
        <dbReference type="EMBL" id="AKA35128.1"/>
    </source>
</evidence>
<dbReference type="GO" id="GO:0004803">
    <property type="term" value="F:transposase activity"/>
    <property type="evidence" value="ECO:0007669"/>
    <property type="project" value="InterPro"/>
</dbReference>
<dbReference type="OrthoDB" id="9794403at2"/>
<organism evidence="2 3">
    <name type="scientific">Flagellimonas lutaonensis</name>
    <dbReference type="NCBI Taxonomy" id="516051"/>
    <lineage>
        <taxon>Bacteria</taxon>
        <taxon>Pseudomonadati</taxon>
        <taxon>Bacteroidota</taxon>
        <taxon>Flavobacteriia</taxon>
        <taxon>Flavobacteriales</taxon>
        <taxon>Flavobacteriaceae</taxon>
        <taxon>Flagellimonas</taxon>
    </lineage>
</organism>
<dbReference type="InterPro" id="IPR036515">
    <property type="entry name" value="Transposase_17_sf"/>
</dbReference>
<dbReference type="InterPro" id="IPR002686">
    <property type="entry name" value="Transposase_17"/>
</dbReference>
<dbReference type="EMBL" id="CP011071">
    <property type="protein sequence ID" value="AKA35128.1"/>
    <property type="molecule type" value="Genomic_DNA"/>
</dbReference>
<reference evidence="2 3" key="1">
    <citation type="submission" date="2015-03" db="EMBL/GenBank/DDBJ databases">
        <title>Complete genome sequence of Muricauda lutaonensis CC-HSB-11T, isolated from a coastal hot spring.</title>
        <authorList>
            <person name="Kim K.M."/>
        </authorList>
    </citation>
    <scope>NUCLEOTIDE SEQUENCE [LARGE SCALE GENOMIC DNA]</scope>
    <source>
        <strain evidence="2 3">CC-HSB-11</strain>
    </source>
</reference>
<dbReference type="PANTHER" id="PTHR36966">
    <property type="entry name" value="REP-ASSOCIATED TYROSINE TRANSPOSASE"/>
    <property type="match status" value="1"/>
</dbReference>
<dbReference type="Proteomes" id="UP000032726">
    <property type="component" value="Chromosome"/>
</dbReference>
<dbReference type="Gene3D" id="3.30.70.1290">
    <property type="entry name" value="Transposase IS200-like"/>
    <property type="match status" value="1"/>
</dbReference>
<dbReference type="RefSeq" id="WP_045801815.1">
    <property type="nucleotide sequence ID" value="NZ_CP011071.1"/>
</dbReference>
<gene>
    <name evidence="2" type="ORF">VC82_1507</name>
</gene>
<evidence type="ECO:0000259" key="1">
    <source>
        <dbReference type="SMART" id="SM01321"/>
    </source>
</evidence>
<dbReference type="HOGENOM" id="CLU_101329_0_0_10"/>
<evidence type="ECO:0000313" key="3">
    <source>
        <dbReference type="Proteomes" id="UP000032726"/>
    </source>
</evidence>
<dbReference type="STRING" id="516051.VC82_1507"/>
<dbReference type="PATRIC" id="fig|516051.4.peg.1554"/>
<accession>A0A0D5YTD6</accession>
<protein>
    <recommendedName>
        <fullName evidence="1">Transposase IS200-like domain-containing protein</fullName>
    </recommendedName>
</protein>
<dbReference type="AlphaFoldDB" id="A0A0D5YTD6"/>
<keyword evidence="3" id="KW-1185">Reference proteome</keyword>
<name>A0A0D5YTD6_9FLAO</name>
<feature type="domain" description="Transposase IS200-like" evidence="1">
    <location>
        <begin position="21"/>
        <end position="179"/>
    </location>
</feature>
<sequence>MDKYKNKYRIASARAPFWDYGWNAAYFVTICTQNRECWFGEISNGVMELSDIGHIAHSCWHEIPNHFTFVELGAHIIMPNHVHGIIIINKIDDGRNDDHYVARNVETQNIASLQNQTPPKNQFGPQTKNLASIIRGYKIGVTKNSRQIDPDFAWQSRYHDHIIRNAKSYQTISEYIINNPSKWSEDKFYTT</sequence>
<dbReference type="SMART" id="SM01321">
    <property type="entry name" value="Y1_Tnp"/>
    <property type="match status" value="1"/>
</dbReference>
<dbReference type="SUPFAM" id="SSF143422">
    <property type="entry name" value="Transposase IS200-like"/>
    <property type="match status" value="1"/>
</dbReference>
<dbReference type="PANTHER" id="PTHR36966:SF1">
    <property type="entry name" value="REP-ASSOCIATED TYROSINE TRANSPOSASE"/>
    <property type="match status" value="1"/>
</dbReference>
<proteinExistence type="predicted"/>